<evidence type="ECO:0000259" key="1">
    <source>
        <dbReference type="Pfam" id="PF20736"/>
    </source>
</evidence>
<protein>
    <submittedName>
        <fullName evidence="3">Putative glycosyl hydrolase</fullName>
    </submittedName>
</protein>
<sequence length="176" mass="19443">MRFGVRIPAWSDGARTLLVDGSPNTTAPEDGIVYVTVDAHSDMTVTLELPMEAKLVRASNRVKETVGQVALMRGPIVYCAESCDNPGPLWLYTVNPGEAASAEHDEGLLGGVTVVRQPAWRQPEDPETQPLYVPATPRPREACEVTMVPYYTWANRDEGQMRVWLPCAPYEADTNR</sequence>
<dbReference type="Pfam" id="PF20737">
    <property type="entry name" value="Glyco_hydro127C"/>
    <property type="match status" value="1"/>
</dbReference>
<dbReference type="InterPro" id="IPR049049">
    <property type="entry name" value="Beta-AFase-like_GH127_C"/>
</dbReference>
<dbReference type="EMBL" id="JGZB01000003">
    <property type="protein sequence ID" value="KFI68844.1"/>
    <property type="molecule type" value="Genomic_DNA"/>
</dbReference>
<dbReference type="PANTHER" id="PTHR43465:SF2">
    <property type="entry name" value="DUF1680 DOMAIN PROTEIN (AFU_ORTHOLOGUE AFUA_1G08910)"/>
    <property type="match status" value="1"/>
</dbReference>
<dbReference type="InterPro" id="IPR049174">
    <property type="entry name" value="Beta-AFase-like"/>
</dbReference>
<dbReference type="PANTHER" id="PTHR43465">
    <property type="entry name" value="DUF1680 DOMAIN PROTEIN (AFU_ORTHOLOGUE AFUA_1G08910)"/>
    <property type="match status" value="1"/>
</dbReference>
<dbReference type="STRING" id="1692.BMAGN_0721"/>
<proteinExistence type="predicted"/>
<feature type="domain" description="Non-reducing end beta-L-arabinofuranosidase-like GH127 C-terminal" evidence="2">
    <location>
        <begin position="54"/>
        <end position="166"/>
    </location>
</feature>
<evidence type="ECO:0000313" key="3">
    <source>
        <dbReference type="EMBL" id="KFI68844.1"/>
    </source>
</evidence>
<evidence type="ECO:0000259" key="2">
    <source>
        <dbReference type="Pfam" id="PF20737"/>
    </source>
</evidence>
<gene>
    <name evidence="3" type="ORF">BMAGN_0721</name>
</gene>
<keyword evidence="4" id="KW-1185">Reference proteome</keyword>
<organism evidence="3 4">
    <name type="scientific">Bifidobacterium magnum</name>
    <dbReference type="NCBI Taxonomy" id="1692"/>
    <lineage>
        <taxon>Bacteria</taxon>
        <taxon>Bacillati</taxon>
        <taxon>Actinomycetota</taxon>
        <taxon>Actinomycetes</taxon>
        <taxon>Bifidobacteriales</taxon>
        <taxon>Bifidobacteriaceae</taxon>
        <taxon>Bifidobacterium</taxon>
    </lineage>
</organism>
<dbReference type="eggNOG" id="COG3533">
    <property type="taxonomic scope" value="Bacteria"/>
</dbReference>
<dbReference type="InterPro" id="IPR049046">
    <property type="entry name" value="Beta-AFase-like_GH127_middle"/>
</dbReference>
<name>A0A087BCU4_9BIFI</name>
<reference evidence="3 4" key="1">
    <citation type="submission" date="2014-03" db="EMBL/GenBank/DDBJ databases">
        <title>Genomics of Bifidobacteria.</title>
        <authorList>
            <person name="Ventura M."/>
            <person name="Milani C."/>
            <person name="Lugli G.A."/>
        </authorList>
    </citation>
    <scope>NUCLEOTIDE SEQUENCE [LARGE SCALE GENOMIC DNA]</scope>
    <source>
        <strain evidence="3 4">LMG 11591</strain>
    </source>
</reference>
<dbReference type="Pfam" id="PF20736">
    <property type="entry name" value="Glyco_hydro127M"/>
    <property type="match status" value="1"/>
</dbReference>
<accession>A0A087BCU4</accession>
<comment type="caution">
    <text evidence="3">The sequence shown here is derived from an EMBL/GenBank/DDBJ whole genome shotgun (WGS) entry which is preliminary data.</text>
</comment>
<dbReference type="AlphaFoldDB" id="A0A087BCU4"/>
<dbReference type="GO" id="GO:0016787">
    <property type="term" value="F:hydrolase activity"/>
    <property type="evidence" value="ECO:0007669"/>
    <property type="project" value="UniProtKB-KW"/>
</dbReference>
<evidence type="ECO:0000313" key="4">
    <source>
        <dbReference type="Proteomes" id="UP000029052"/>
    </source>
</evidence>
<keyword evidence="3" id="KW-0378">Hydrolase</keyword>
<dbReference type="Proteomes" id="UP000029052">
    <property type="component" value="Unassembled WGS sequence"/>
</dbReference>
<feature type="domain" description="Non-reducing end beta-L-arabinofuranosidase-like GH127 middle" evidence="1">
    <location>
        <begin position="2"/>
        <end position="51"/>
    </location>
</feature>